<dbReference type="SMART" id="SM00249">
    <property type="entry name" value="PHD"/>
    <property type="match status" value="1"/>
</dbReference>
<dbReference type="SUPFAM" id="SSF57903">
    <property type="entry name" value="FYVE/PHD zinc finger"/>
    <property type="match status" value="1"/>
</dbReference>
<feature type="compositionally biased region" description="Pro residues" evidence="8">
    <location>
        <begin position="29"/>
        <end position="44"/>
    </location>
</feature>
<feature type="domain" description="PHD-type" evidence="9">
    <location>
        <begin position="643"/>
        <end position="697"/>
    </location>
</feature>
<keyword evidence="7" id="KW-0175">Coiled coil</keyword>
<comment type="subcellular location">
    <subcellularLocation>
        <location evidence="1">Nucleus</location>
    </subcellularLocation>
</comment>
<feature type="compositionally biased region" description="Basic and acidic residues" evidence="8">
    <location>
        <begin position="139"/>
        <end position="149"/>
    </location>
</feature>
<feature type="coiled-coil region" evidence="7">
    <location>
        <begin position="955"/>
        <end position="982"/>
    </location>
</feature>
<dbReference type="EMBL" id="RSCD01000016">
    <property type="protein sequence ID" value="RSH88858.1"/>
    <property type="molecule type" value="Genomic_DNA"/>
</dbReference>
<feature type="compositionally biased region" description="Low complexity" evidence="8">
    <location>
        <begin position="260"/>
        <end position="271"/>
    </location>
</feature>
<feature type="region of interest" description="Disordered" evidence="8">
    <location>
        <begin position="837"/>
        <end position="870"/>
    </location>
</feature>
<dbReference type="Pfam" id="PF00628">
    <property type="entry name" value="PHD"/>
    <property type="match status" value="1"/>
</dbReference>
<feature type="compositionally biased region" description="Low complexity" evidence="8">
    <location>
        <begin position="70"/>
        <end position="81"/>
    </location>
</feature>
<dbReference type="InterPro" id="IPR019786">
    <property type="entry name" value="Zinc_finger_PHD-type_CS"/>
</dbReference>
<dbReference type="InterPro" id="IPR037869">
    <property type="entry name" value="Spp1/CFP1"/>
</dbReference>
<feature type="compositionally biased region" description="Acidic residues" evidence="8">
    <location>
        <begin position="502"/>
        <end position="518"/>
    </location>
</feature>
<feature type="compositionally biased region" description="Low complexity" evidence="8">
    <location>
        <begin position="94"/>
        <end position="105"/>
    </location>
</feature>
<evidence type="ECO:0000256" key="2">
    <source>
        <dbReference type="ARBA" id="ARBA00022723"/>
    </source>
</evidence>
<accession>A0A427YCN9</accession>
<feature type="compositionally biased region" description="Low complexity" evidence="8">
    <location>
        <begin position="605"/>
        <end position="626"/>
    </location>
</feature>
<evidence type="ECO:0000256" key="5">
    <source>
        <dbReference type="ARBA" id="ARBA00023242"/>
    </source>
</evidence>
<dbReference type="PANTHER" id="PTHR46174">
    <property type="entry name" value="CXXC-TYPE ZINC FINGER PROTEIN 1"/>
    <property type="match status" value="1"/>
</dbReference>
<feature type="compositionally biased region" description="Basic and acidic residues" evidence="8">
    <location>
        <begin position="1"/>
        <end position="14"/>
    </location>
</feature>
<dbReference type="OrthoDB" id="436852at2759"/>
<dbReference type="PROSITE" id="PS01359">
    <property type="entry name" value="ZF_PHD_1"/>
    <property type="match status" value="1"/>
</dbReference>
<organism evidence="10 11">
    <name type="scientific">Saitozyma podzolica</name>
    <dbReference type="NCBI Taxonomy" id="1890683"/>
    <lineage>
        <taxon>Eukaryota</taxon>
        <taxon>Fungi</taxon>
        <taxon>Dikarya</taxon>
        <taxon>Basidiomycota</taxon>
        <taxon>Agaricomycotina</taxon>
        <taxon>Tremellomycetes</taxon>
        <taxon>Tremellales</taxon>
        <taxon>Trimorphomycetaceae</taxon>
        <taxon>Saitozyma</taxon>
    </lineage>
</organism>
<evidence type="ECO:0000313" key="10">
    <source>
        <dbReference type="EMBL" id="RSH88858.1"/>
    </source>
</evidence>
<feature type="compositionally biased region" description="Basic and acidic residues" evidence="8">
    <location>
        <begin position="304"/>
        <end position="320"/>
    </location>
</feature>
<feature type="region of interest" description="Disordered" evidence="8">
    <location>
        <begin position="464"/>
        <end position="637"/>
    </location>
</feature>
<dbReference type="GO" id="GO:0045893">
    <property type="term" value="P:positive regulation of DNA-templated transcription"/>
    <property type="evidence" value="ECO:0007669"/>
    <property type="project" value="TreeGrafter"/>
</dbReference>
<comment type="caution">
    <text evidence="10">The sequence shown here is derived from an EMBL/GenBank/DDBJ whole genome shotgun (WGS) entry which is preliminary data.</text>
</comment>
<protein>
    <recommendedName>
        <fullName evidence="9">PHD-type domain-containing protein</fullName>
    </recommendedName>
</protein>
<sequence>MRRSSSEWSERDDSSPDPIDLLSPEKPIPHPAPVSVPPRRPPPLQSRGSPRTWPESPVTAGPSSYRHHNQNQNSHSASNRQYSPKKRTPRVILSPSPSRSAPSSPSDEDAEEQVRVALSRNNHKRRRVLSNSDNDEDNGNDRDSSRDNQSRPTVIDIKGREASRAMVSRSRSPRKGPADSSAIPEESEQEQDSPSSSPRQHDGDMTVQMDVQQSGTPPRMPSPPDTSIAPISDVPTGPPLVLEPEPPLNVEPAATLGPIDAADAADLPASLDLRDIASPPAGQFGSDDPPSSPVHLEVAMSAEAKTDEGDAPEGHGREEASPPAQETDESAQSAETGLAPQEAFVDTQLADDNVDTPDQMDVGMPTSETIPQPAETPDTSLAPNPDGVGLQEADPAPQTTADIPVAEQSRDHTDTELPLPEEAAQTSIAEDSTPVVQPRSPPVVTDAIQPMDVDMAAEVVADAVQGGLHASTQEGDPVPGEAEHNEADLAVVSTSASVAAEAEGEEELDDAMDVDEKTEDVIAATPSAPVAPDSAPDEPIVAEVGTPSTKNAPKSKSKSKSKAAGRSEVEKPASKKAATKEKPKSDKKGGQGSKAKTKVDDLKSSSKPRSASASESAHPASASVASQEIPAHREESVDPDDTAVYCVCRKPYSEEDEGEVMVACDACDNWYHPTCVGLSEDQLELVETYICKSCEGSTAQRTVYKTSCKREDCDNSVAGKASKFCSSACAFKHSMDIVAAISNKRSVKQLTATLSSYPAPVLGVQVINHLPTPPASPNRLASSSSSALSRKDKAAEALLESLQKQIGATMAAIELVQRRQAILVEVTARAAMLASATPQVHGDDASGGGSKKSRKGGGGGVDMGPCGWEPKLVWDDDEVRAWIGGTTHQGQLNGSGDDREGQEHNAEQAQPNGDGQDGAGQPELPPAESVVDETQACLKNKRRCDRHSGWQKTVNAALELEERTLERRLQGLQDERDGVSRNLELDKAAQATRSLVGEKLQRKVVG</sequence>
<evidence type="ECO:0000256" key="6">
    <source>
        <dbReference type="PROSITE-ProRule" id="PRU00146"/>
    </source>
</evidence>
<dbReference type="PROSITE" id="PS50016">
    <property type="entry name" value="ZF_PHD_2"/>
    <property type="match status" value="1"/>
</dbReference>
<feature type="compositionally biased region" description="Low complexity" evidence="8">
    <location>
        <begin position="523"/>
        <end position="539"/>
    </location>
</feature>
<dbReference type="STRING" id="1890683.A0A427YCN9"/>
<keyword evidence="4" id="KW-0862">Zinc</keyword>
<dbReference type="PANTHER" id="PTHR46174:SF1">
    <property type="entry name" value="CXXC-TYPE ZINC FINGER PROTEIN 1"/>
    <property type="match status" value="1"/>
</dbReference>
<dbReference type="InterPro" id="IPR011011">
    <property type="entry name" value="Znf_FYVE_PHD"/>
</dbReference>
<keyword evidence="3 6" id="KW-0863">Zinc-finger</keyword>
<feature type="compositionally biased region" description="Basic and acidic residues" evidence="8">
    <location>
        <begin position="565"/>
        <end position="589"/>
    </location>
</feature>
<feature type="compositionally biased region" description="Low complexity" evidence="8">
    <location>
        <begin position="488"/>
        <end position="501"/>
    </location>
</feature>
<evidence type="ECO:0000256" key="8">
    <source>
        <dbReference type="SAM" id="MobiDB-lite"/>
    </source>
</evidence>
<name>A0A427YCN9_9TREE</name>
<proteinExistence type="predicted"/>
<feature type="compositionally biased region" description="Basic residues" evidence="8">
    <location>
        <begin position="553"/>
        <end position="563"/>
    </location>
</feature>
<dbReference type="AlphaFoldDB" id="A0A427YCN9"/>
<evidence type="ECO:0000256" key="1">
    <source>
        <dbReference type="ARBA" id="ARBA00004123"/>
    </source>
</evidence>
<feature type="region of interest" description="Disordered" evidence="8">
    <location>
        <begin position="886"/>
        <end position="933"/>
    </location>
</feature>
<keyword evidence="11" id="KW-1185">Reference proteome</keyword>
<dbReference type="InterPro" id="IPR019787">
    <property type="entry name" value="Znf_PHD-finger"/>
</dbReference>
<dbReference type="InterPro" id="IPR013083">
    <property type="entry name" value="Znf_RING/FYVE/PHD"/>
</dbReference>
<feature type="compositionally biased region" description="Gly residues" evidence="8">
    <location>
        <begin position="845"/>
        <end position="862"/>
    </location>
</feature>
<evidence type="ECO:0000256" key="4">
    <source>
        <dbReference type="ARBA" id="ARBA00022833"/>
    </source>
</evidence>
<evidence type="ECO:0000313" key="11">
    <source>
        <dbReference type="Proteomes" id="UP000279259"/>
    </source>
</evidence>
<feature type="compositionally biased region" description="Basic and acidic residues" evidence="8">
    <location>
        <begin position="896"/>
        <end position="906"/>
    </location>
</feature>
<evidence type="ECO:0000259" key="9">
    <source>
        <dbReference type="PROSITE" id="PS50016"/>
    </source>
</evidence>
<dbReference type="Proteomes" id="UP000279259">
    <property type="component" value="Unassembled WGS sequence"/>
</dbReference>
<evidence type="ECO:0000256" key="3">
    <source>
        <dbReference type="ARBA" id="ARBA00022771"/>
    </source>
</evidence>
<keyword evidence="5" id="KW-0539">Nucleus</keyword>
<keyword evidence="2" id="KW-0479">Metal-binding</keyword>
<reference evidence="10 11" key="1">
    <citation type="submission" date="2018-11" db="EMBL/GenBank/DDBJ databases">
        <title>Genome sequence of Saitozyma podzolica DSM 27192.</title>
        <authorList>
            <person name="Aliyu H."/>
            <person name="Gorte O."/>
            <person name="Ochsenreither K."/>
        </authorList>
    </citation>
    <scope>NUCLEOTIDE SEQUENCE [LARGE SCALE GENOMIC DNA]</scope>
    <source>
        <strain evidence="10 11">DSM 27192</strain>
    </source>
</reference>
<evidence type="ECO:0000256" key="7">
    <source>
        <dbReference type="SAM" id="Coils"/>
    </source>
</evidence>
<feature type="region of interest" description="Disordered" evidence="8">
    <location>
        <begin position="1"/>
        <end position="444"/>
    </location>
</feature>
<dbReference type="Gene3D" id="3.30.40.10">
    <property type="entry name" value="Zinc/RING finger domain, C3HC4 (zinc finger)"/>
    <property type="match status" value="1"/>
</dbReference>
<dbReference type="InterPro" id="IPR001965">
    <property type="entry name" value="Znf_PHD"/>
</dbReference>
<gene>
    <name evidence="10" type="ORF">EHS25_003086</name>
</gene>
<dbReference type="GO" id="GO:0008270">
    <property type="term" value="F:zinc ion binding"/>
    <property type="evidence" value="ECO:0007669"/>
    <property type="project" value="UniProtKB-KW"/>
</dbReference>
<dbReference type="GO" id="GO:0048188">
    <property type="term" value="C:Set1C/COMPASS complex"/>
    <property type="evidence" value="ECO:0007669"/>
    <property type="project" value="InterPro"/>
</dbReference>